<dbReference type="SUPFAM" id="SSF48403">
    <property type="entry name" value="Ankyrin repeat"/>
    <property type="match status" value="1"/>
</dbReference>
<proteinExistence type="evidence at transcript level"/>
<dbReference type="InterPro" id="IPR002110">
    <property type="entry name" value="Ankyrin_rpt"/>
</dbReference>
<name>F2DIX7_HORVV</name>
<dbReference type="InterPro" id="IPR051616">
    <property type="entry name" value="Cul2-RING_E3_ligase_SR"/>
</dbReference>
<reference evidence="2" key="1">
    <citation type="journal article" date="2011" name="Plant Physiol.">
        <title>Comprehensive sequence analysis of 24,783 barley full-length cDNAs derived from 12 clone libraries.</title>
        <authorList>
            <person name="Matsumoto T."/>
            <person name="Tanaka T."/>
            <person name="Sakai H."/>
            <person name="Amano N."/>
            <person name="Kanamori H."/>
            <person name="Kurita K."/>
            <person name="Kikuta A."/>
            <person name="Kamiya K."/>
            <person name="Yamamoto M."/>
            <person name="Ikawa H."/>
            <person name="Fujii N."/>
            <person name="Hori K."/>
            <person name="Itoh T."/>
            <person name="Sato K."/>
        </authorList>
    </citation>
    <scope>NUCLEOTIDE SEQUENCE</scope>
    <source>
        <tissue evidence="2">Shoot and root</tissue>
    </source>
</reference>
<dbReference type="InterPro" id="IPR036770">
    <property type="entry name" value="Ankyrin_rpt-contain_sf"/>
</dbReference>
<accession>F2DIX7</accession>
<dbReference type="PANTHER" id="PTHR46224:SF1">
    <property type="entry name" value="OS12G0634900 PROTEIN"/>
    <property type="match status" value="1"/>
</dbReference>
<sequence length="182" mass="19770">MADGAWRWSQFAGRGVTEESGCLQDIAGKLDRKGKEAGEEATVAATTYRVMDALHAAVGGQGKLAACRYLVETVKIDVNMWDSSPSKKTPLEQAVVVGNLPALRYLLDHGADLAQEGDEGDDGLTVLHHAARKGTTTNATPTATDVSLFFFFERKGFPPCPILFQNEATESYKQHQDSNRLK</sequence>
<evidence type="ECO:0000313" key="2">
    <source>
        <dbReference type="EMBL" id="BAJ95048.1"/>
    </source>
</evidence>
<dbReference type="AlphaFoldDB" id="F2DIX7"/>
<dbReference type="PROSITE" id="PS50297">
    <property type="entry name" value="ANK_REP_REGION"/>
    <property type="match status" value="1"/>
</dbReference>
<dbReference type="EMBL" id="AK363845">
    <property type="protein sequence ID" value="BAJ95048.1"/>
    <property type="molecule type" value="mRNA"/>
</dbReference>
<feature type="repeat" description="ANK" evidence="1">
    <location>
        <begin position="86"/>
        <end position="118"/>
    </location>
</feature>
<dbReference type="PANTHER" id="PTHR46224">
    <property type="entry name" value="ANKYRIN REPEAT FAMILY PROTEIN"/>
    <property type="match status" value="1"/>
</dbReference>
<dbReference type="Pfam" id="PF12796">
    <property type="entry name" value="Ank_2"/>
    <property type="match status" value="1"/>
</dbReference>
<keyword evidence="1" id="KW-0040">ANK repeat</keyword>
<dbReference type="Gene3D" id="1.25.40.20">
    <property type="entry name" value="Ankyrin repeat-containing domain"/>
    <property type="match status" value="1"/>
</dbReference>
<dbReference type="SMART" id="SM00248">
    <property type="entry name" value="ANK"/>
    <property type="match status" value="3"/>
</dbReference>
<protein>
    <submittedName>
        <fullName evidence="2">Predicted protein</fullName>
    </submittedName>
</protein>
<evidence type="ECO:0000256" key="1">
    <source>
        <dbReference type="PROSITE-ProRule" id="PRU00023"/>
    </source>
</evidence>
<organism evidence="2">
    <name type="scientific">Hordeum vulgare subsp. vulgare</name>
    <name type="common">Domesticated barley</name>
    <dbReference type="NCBI Taxonomy" id="112509"/>
    <lineage>
        <taxon>Eukaryota</taxon>
        <taxon>Viridiplantae</taxon>
        <taxon>Streptophyta</taxon>
        <taxon>Embryophyta</taxon>
        <taxon>Tracheophyta</taxon>
        <taxon>Spermatophyta</taxon>
        <taxon>Magnoliopsida</taxon>
        <taxon>Liliopsida</taxon>
        <taxon>Poales</taxon>
        <taxon>Poaceae</taxon>
        <taxon>BOP clade</taxon>
        <taxon>Pooideae</taxon>
        <taxon>Triticodae</taxon>
        <taxon>Triticeae</taxon>
        <taxon>Hordeinae</taxon>
        <taxon>Hordeum</taxon>
    </lineage>
</organism>
<dbReference type="PROSITE" id="PS50088">
    <property type="entry name" value="ANK_REPEAT"/>
    <property type="match status" value="1"/>
</dbReference>